<keyword evidence="2" id="KW-1185">Reference proteome</keyword>
<sequence>MTMEKLVKINGKCAKASIRISSSLNAMSMNYIEKKGLTWKYLNTDDKIVGYISGIEVDVDGVKVMQKFYVERELSCDIVPWIVKTRCNIWWKNGMKVVTENDNGKENNLVDVRRLINKKRNFRSNISYVKTCDHNYDNENLETEDDDEIDTCETLYQHRMIVELGLKYM</sequence>
<dbReference type="EMBL" id="CAJVQB010078931">
    <property type="protein sequence ID" value="CAG8845294.1"/>
    <property type="molecule type" value="Genomic_DNA"/>
</dbReference>
<protein>
    <submittedName>
        <fullName evidence="1">38094_t:CDS:1</fullName>
    </submittedName>
</protein>
<evidence type="ECO:0000313" key="2">
    <source>
        <dbReference type="Proteomes" id="UP000789901"/>
    </source>
</evidence>
<gene>
    <name evidence="1" type="ORF">GMARGA_LOCUS37561</name>
</gene>
<reference evidence="1 2" key="1">
    <citation type="submission" date="2021-06" db="EMBL/GenBank/DDBJ databases">
        <authorList>
            <person name="Kallberg Y."/>
            <person name="Tangrot J."/>
            <person name="Rosling A."/>
        </authorList>
    </citation>
    <scope>NUCLEOTIDE SEQUENCE [LARGE SCALE GENOMIC DNA]</scope>
    <source>
        <strain evidence="1 2">120-4 pot B 10/14</strain>
    </source>
</reference>
<comment type="caution">
    <text evidence="1">The sequence shown here is derived from an EMBL/GenBank/DDBJ whole genome shotgun (WGS) entry which is preliminary data.</text>
</comment>
<accession>A0ABN7X1N4</accession>
<feature type="non-terminal residue" evidence="1">
    <location>
        <position position="169"/>
    </location>
</feature>
<proteinExistence type="predicted"/>
<evidence type="ECO:0000313" key="1">
    <source>
        <dbReference type="EMBL" id="CAG8845294.1"/>
    </source>
</evidence>
<name>A0ABN7X1N4_GIGMA</name>
<dbReference type="Proteomes" id="UP000789901">
    <property type="component" value="Unassembled WGS sequence"/>
</dbReference>
<organism evidence="1 2">
    <name type="scientific">Gigaspora margarita</name>
    <dbReference type="NCBI Taxonomy" id="4874"/>
    <lineage>
        <taxon>Eukaryota</taxon>
        <taxon>Fungi</taxon>
        <taxon>Fungi incertae sedis</taxon>
        <taxon>Mucoromycota</taxon>
        <taxon>Glomeromycotina</taxon>
        <taxon>Glomeromycetes</taxon>
        <taxon>Diversisporales</taxon>
        <taxon>Gigasporaceae</taxon>
        <taxon>Gigaspora</taxon>
    </lineage>
</organism>